<dbReference type="CDD" id="cd00093">
    <property type="entry name" value="HTH_XRE"/>
    <property type="match status" value="1"/>
</dbReference>
<protein>
    <submittedName>
        <fullName evidence="2">Helix-turn-helix transcriptional regulator</fullName>
    </submittedName>
</protein>
<dbReference type="InterPro" id="IPR010982">
    <property type="entry name" value="Lambda_DNA-bd_dom_sf"/>
</dbReference>
<sequence>MSDDQNQPPQFNFDLRALREKLLKLTQKELAEAMDCGQELISRLEQHPEAMSLEFFL</sequence>
<dbReference type="Proteomes" id="UP001153387">
    <property type="component" value="Unassembled WGS sequence"/>
</dbReference>
<reference evidence="2 3" key="1">
    <citation type="submission" date="2022-10" db="EMBL/GenBank/DDBJ databases">
        <title>Comparative genomic analysis of Cohnella hashimotonis sp. nov., isolated from the International Space Station.</title>
        <authorList>
            <person name="Simpson A."/>
            <person name="Venkateswaran K."/>
        </authorList>
    </citation>
    <scope>NUCLEOTIDE SEQUENCE [LARGE SCALE GENOMIC DNA]</scope>
    <source>
        <strain evidence="2 3">DSM 18997</strain>
    </source>
</reference>
<dbReference type="InterPro" id="IPR001387">
    <property type="entry name" value="Cro/C1-type_HTH"/>
</dbReference>
<dbReference type="Gene3D" id="1.10.260.40">
    <property type="entry name" value="lambda repressor-like DNA-binding domains"/>
    <property type="match status" value="1"/>
</dbReference>
<accession>A0A9X4KDC9</accession>
<feature type="domain" description="HTH cro/C1-type" evidence="1">
    <location>
        <begin position="15"/>
        <end position="46"/>
    </location>
</feature>
<keyword evidence="3" id="KW-1185">Reference proteome</keyword>
<dbReference type="Pfam" id="PF01381">
    <property type="entry name" value="HTH_3"/>
    <property type="match status" value="1"/>
</dbReference>
<gene>
    <name evidence="2" type="ORF">OMP38_03040</name>
</gene>
<dbReference type="EMBL" id="JAPDHZ010000002">
    <property type="protein sequence ID" value="MDG0789938.1"/>
    <property type="molecule type" value="Genomic_DNA"/>
</dbReference>
<dbReference type="AlphaFoldDB" id="A0A9X4KDC9"/>
<evidence type="ECO:0000313" key="3">
    <source>
        <dbReference type="Proteomes" id="UP001153387"/>
    </source>
</evidence>
<dbReference type="PROSITE" id="PS50943">
    <property type="entry name" value="HTH_CROC1"/>
    <property type="match status" value="1"/>
</dbReference>
<dbReference type="SUPFAM" id="SSF47413">
    <property type="entry name" value="lambda repressor-like DNA-binding domains"/>
    <property type="match status" value="1"/>
</dbReference>
<dbReference type="RefSeq" id="WP_277563825.1">
    <property type="nucleotide sequence ID" value="NZ_JAPDHZ010000002.1"/>
</dbReference>
<name>A0A9X4KDC9_9BACL</name>
<dbReference type="GO" id="GO:0003677">
    <property type="term" value="F:DNA binding"/>
    <property type="evidence" value="ECO:0007669"/>
    <property type="project" value="InterPro"/>
</dbReference>
<proteinExistence type="predicted"/>
<organism evidence="2 3">
    <name type="scientific">Cohnella ginsengisoli</name>
    <dbReference type="NCBI Taxonomy" id="425004"/>
    <lineage>
        <taxon>Bacteria</taxon>
        <taxon>Bacillati</taxon>
        <taxon>Bacillota</taxon>
        <taxon>Bacilli</taxon>
        <taxon>Bacillales</taxon>
        <taxon>Paenibacillaceae</taxon>
        <taxon>Cohnella</taxon>
    </lineage>
</organism>
<evidence type="ECO:0000259" key="1">
    <source>
        <dbReference type="PROSITE" id="PS50943"/>
    </source>
</evidence>
<evidence type="ECO:0000313" key="2">
    <source>
        <dbReference type="EMBL" id="MDG0789938.1"/>
    </source>
</evidence>
<comment type="caution">
    <text evidence="2">The sequence shown here is derived from an EMBL/GenBank/DDBJ whole genome shotgun (WGS) entry which is preliminary data.</text>
</comment>